<organism evidence="1 2">
    <name type="scientific">Mucilaginibacter gotjawali</name>
    <dbReference type="NCBI Taxonomy" id="1550579"/>
    <lineage>
        <taxon>Bacteria</taxon>
        <taxon>Pseudomonadati</taxon>
        <taxon>Bacteroidota</taxon>
        <taxon>Sphingobacteriia</taxon>
        <taxon>Sphingobacteriales</taxon>
        <taxon>Sphingobacteriaceae</taxon>
        <taxon>Mucilaginibacter</taxon>
    </lineage>
</organism>
<name>A0A0X8X0Z3_9SPHI</name>
<gene>
    <name evidence="1" type="ORF">MgSA37_01975</name>
</gene>
<protein>
    <submittedName>
        <fullName evidence="1">Uncharacterized protein</fullName>
    </submittedName>
</protein>
<dbReference type="KEGG" id="mgot:MgSA37_01975"/>
<evidence type="ECO:0000313" key="1">
    <source>
        <dbReference type="EMBL" id="BAU53804.1"/>
    </source>
</evidence>
<accession>A0A0X8X0Z3</accession>
<sequence>MAKTEIKIGIKIISELKSFVSLIVHNEALLNNFRRSPEDFTRNRKLPFERLVLLIVKLCKKTLSIELEKFFEELGAPNTCSVSAFTQQRIKLKPSFFCLWNRVLCSSFYCYAGSDIRQWKALRVIAADGSNVSLINTPVLNGHFGGASNQNCNFVQAKHFTTTTCSISLFFILK</sequence>
<reference evidence="1 2" key="1">
    <citation type="submission" date="2015-12" db="EMBL/GenBank/DDBJ databases">
        <title>Genome sequence of Mucilaginibacter gotjawali.</title>
        <authorList>
            <person name="Lee J.S."/>
            <person name="Lee K.C."/>
            <person name="Kim K.K."/>
            <person name="Lee B.W."/>
        </authorList>
    </citation>
    <scope>NUCLEOTIDE SEQUENCE [LARGE SCALE GENOMIC DNA]</scope>
    <source>
        <strain evidence="1 2">SA3-7</strain>
    </source>
</reference>
<proteinExistence type="predicted"/>
<dbReference type="Proteomes" id="UP000218263">
    <property type="component" value="Chromosome"/>
</dbReference>
<dbReference type="RefSeq" id="WP_096351509.1">
    <property type="nucleotide sequence ID" value="NZ_AP017313.1"/>
</dbReference>
<keyword evidence="2" id="KW-1185">Reference proteome</keyword>
<dbReference type="AlphaFoldDB" id="A0A0X8X0Z3"/>
<evidence type="ECO:0000313" key="2">
    <source>
        <dbReference type="Proteomes" id="UP000218263"/>
    </source>
</evidence>
<dbReference type="EMBL" id="AP017313">
    <property type="protein sequence ID" value="BAU53804.1"/>
    <property type="molecule type" value="Genomic_DNA"/>
</dbReference>